<dbReference type="InterPro" id="IPR001279">
    <property type="entry name" value="Metallo-B-lactamas"/>
</dbReference>
<dbReference type="OrthoDB" id="332863at2759"/>
<reference evidence="2 3" key="1">
    <citation type="submission" date="2015-07" db="EMBL/GenBank/DDBJ databases">
        <title>Draft Genome Sequence of Malassezia furfur CBS1878 and Malassezia pachydermatis CBS1879.</title>
        <authorList>
            <person name="Triana S."/>
            <person name="Ohm R."/>
            <person name="Gonzalez A."/>
            <person name="DeCock H."/>
            <person name="Restrepo S."/>
            <person name="Celis A."/>
        </authorList>
    </citation>
    <scope>NUCLEOTIDE SEQUENCE [LARGE SCALE GENOMIC DNA]</scope>
    <source>
        <strain evidence="2 3">CBS 1879</strain>
    </source>
</reference>
<accession>A0A0N0RSM0</accession>
<dbReference type="RefSeq" id="XP_017993635.1">
    <property type="nucleotide sequence ID" value="XM_018137781.1"/>
</dbReference>
<gene>
    <name evidence="2" type="ORF">Malapachy_3308</name>
</gene>
<feature type="domain" description="Metallo-beta-lactamase" evidence="1">
    <location>
        <begin position="199"/>
        <end position="420"/>
    </location>
</feature>
<dbReference type="PANTHER" id="PTHR15032">
    <property type="entry name" value="N-ACYL-PHOSPHATIDYLETHANOLAMINE-HYDROLYZING PHOSPHOLIPASE D"/>
    <property type="match status" value="1"/>
</dbReference>
<dbReference type="GO" id="GO:0070290">
    <property type="term" value="F:N-acylphosphatidylethanolamine-specific phospholipase D activity"/>
    <property type="evidence" value="ECO:0007669"/>
    <property type="project" value="TreeGrafter"/>
</dbReference>
<comment type="caution">
    <text evidence="2">The sequence shown here is derived from an EMBL/GenBank/DDBJ whole genome shotgun (WGS) entry which is preliminary data.</text>
</comment>
<dbReference type="PANTHER" id="PTHR15032:SF35">
    <property type="entry name" value="METALLO-BETA-LACTAMASE DOMAIN-CONTAINING PROTEIN"/>
    <property type="match status" value="1"/>
</dbReference>
<dbReference type="Pfam" id="PF12706">
    <property type="entry name" value="Lactamase_B_2"/>
    <property type="match status" value="1"/>
</dbReference>
<evidence type="ECO:0000313" key="2">
    <source>
        <dbReference type="EMBL" id="KOS16003.1"/>
    </source>
</evidence>
<name>A0A0N0RSM0_9BASI</name>
<sequence>MASLGLSIDPGKVISPLFTRPARIISVVAGVWAGAWGTYYLLRELKRCTTLAKRRRKYPLPKRHGDESQWFGHVTSEERKNIVSHFSSMKFCGRYLNVTPEWREQGIWEWMWWKLVDSVLWNKVFGFDGGLSHDLKDPKGRAHLEAVLPVHPLDTKQLWGTSRDTSTPSNLDKPAAFESGASYTWLGQSTCLVQMHGVTILTDPVFGDQPIPSIFSPNRMRPMPCTIHDLVDLGTIDIVLVSHNHFDHLDLSIVPKLSEHVQWIVPTGVGYLLEQRGVAPTHISELGWWDETVWQHTVHVRTATSTTREAKRRLDVAAVPASHWSARSLWDVNRSLWNSYVVRCGARGRRTISLFFCGDSGYSPSLFSAIGRMYGPFDVAAIPIGSYEPRWHLSLQHMDPHGAVCVAKDIGARSSFGMHWGTWCMSDERWDAPLHDLATALQAEGKSSKFLRTVAMGATHVLSV</sequence>
<evidence type="ECO:0000259" key="1">
    <source>
        <dbReference type="Pfam" id="PF12706"/>
    </source>
</evidence>
<dbReference type="EMBL" id="LGAV01000001">
    <property type="protein sequence ID" value="KOS16003.1"/>
    <property type="molecule type" value="Genomic_DNA"/>
</dbReference>
<dbReference type="GO" id="GO:0070292">
    <property type="term" value="P:N-acylphosphatidylethanolamine metabolic process"/>
    <property type="evidence" value="ECO:0007669"/>
    <property type="project" value="TreeGrafter"/>
</dbReference>
<proteinExistence type="predicted"/>
<dbReference type="AlphaFoldDB" id="A0A0N0RSM0"/>
<dbReference type="GO" id="GO:0070291">
    <property type="term" value="P:N-acylethanolamine metabolic process"/>
    <property type="evidence" value="ECO:0007669"/>
    <property type="project" value="TreeGrafter"/>
</dbReference>
<dbReference type="GeneID" id="28729657"/>
<dbReference type="VEuPathDB" id="FungiDB:Malapachy_3308"/>
<dbReference type="Proteomes" id="UP000037751">
    <property type="component" value="Unassembled WGS sequence"/>
</dbReference>
<protein>
    <recommendedName>
        <fullName evidence="1">Metallo-beta-lactamase domain-containing protein</fullName>
    </recommendedName>
</protein>
<evidence type="ECO:0000313" key="3">
    <source>
        <dbReference type="Proteomes" id="UP000037751"/>
    </source>
</evidence>
<organism evidence="2 3">
    <name type="scientific">Malassezia pachydermatis</name>
    <dbReference type="NCBI Taxonomy" id="77020"/>
    <lineage>
        <taxon>Eukaryota</taxon>
        <taxon>Fungi</taxon>
        <taxon>Dikarya</taxon>
        <taxon>Basidiomycota</taxon>
        <taxon>Ustilaginomycotina</taxon>
        <taxon>Malasseziomycetes</taxon>
        <taxon>Malasseziales</taxon>
        <taxon>Malasseziaceae</taxon>
        <taxon>Malassezia</taxon>
    </lineage>
</organism>
<dbReference type="GO" id="GO:0005737">
    <property type="term" value="C:cytoplasm"/>
    <property type="evidence" value="ECO:0007669"/>
    <property type="project" value="TreeGrafter"/>
</dbReference>
<dbReference type="InterPro" id="IPR036866">
    <property type="entry name" value="RibonucZ/Hydroxyglut_hydro"/>
</dbReference>
<dbReference type="SUPFAM" id="SSF56281">
    <property type="entry name" value="Metallo-hydrolase/oxidoreductase"/>
    <property type="match status" value="1"/>
</dbReference>
<dbReference type="Gene3D" id="3.60.15.10">
    <property type="entry name" value="Ribonuclease Z/Hydroxyacylglutathione hydrolase-like"/>
    <property type="match status" value="1"/>
</dbReference>
<keyword evidence="3" id="KW-1185">Reference proteome</keyword>